<dbReference type="Proteomes" id="UP001596915">
    <property type="component" value="Unassembled WGS sequence"/>
</dbReference>
<reference evidence="2" key="3">
    <citation type="submission" date="2024-09" db="EMBL/GenBank/DDBJ databases">
        <authorList>
            <person name="Sun Q."/>
            <person name="Mori K."/>
        </authorList>
    </citation>
    <scope>NUCLEOTIDE SEQUENCE</scope>
    <source>
        <strain evidence="2">JCM 12607</strain>
    </source>
</reference>
<evidence type="ECO:0000313" key="1">
    <source>
        <dbReference type="EMBL" id="MFD0621656.1"/>
    </source>
</evidence>
<dbReference type="EMBL" id="JBHTGL010000002">
    <property type="protein sequence ID" value="MFD0621656.1"/>
    <property type="molecule type" value="Genomic_DNA"/>
</dbReference>
<reference evidence="2" key="1">
    <citation type="journal article" date="2014" name="Int. J. Syst. Evol. Microbiol.">
        <title>Complete genome of a new Firmicutes species belonging to the dominant human colonic microbiota ('Ruminococcus bicirculans') reveals two chromosomes and a selective capacity to utilize plant glucans.</title>
        <authorList>
            <consortium name="NISC Comparative Sequencing Program"/>
            <person name="Wegmann U."/>
            <person name="Louis P."/>
            <person name="Goesmann A."/>
            <person name="Henrissat B."/>
            <person name="Duncan S.H."/>
            <person name="Flint H.J."/>
        </authorList>
    </citation>
    <scope>NUCLEOTIDE SEQUENCE</scope>
    <source>
        <strain evidence="2">JCM 12607</strain>
    </source>
</reference>
<reference evidence="3" key="2">
    <citation type="journal article" date="2019" name="Int. J. Syst. Evol. Microbiol.">
        <title>The Global Catalogue of Microorganisms (GCM) 10K type strain sequencing project: providing services to taxonomists for standard genome sequencing and annotation.</title>
        <authorList>
            <consortium name="The Broad Institute Genomics Platform"/>
            <consortium name="The Broad Institute Genome Sequencing Center for Infectious Disease"/>
            <person name="Wu L."/>
            <person name="Ma J."/>
        </authorList>
    </citation>
    <scope>NUCLEOTIDE SEQUENCE [LARGE SCALE GENOMIC DNA]</scope>
    <source>
        <strain evidence="3">JCM 12607</strain>
    </source>
</reference>
<organism evidence="2 3">
    <name type="scientific">Streptomyces sanglieri</name>
    <dbReference type="NCBI Taxonomy" id="193460"/>
    <lineage>
        <taxon>Bacteria</taxon>
        <taxon>Bacillati</taxon>
        <taxon>Actinomycetota</taxon>
        <taxon>Actinomycetes</taxon>
        <taxon>Kitasatosporales</taxon>
        <taxon>Streptomycetaceae</taxon>
        <taxon>Streptomyces</taxon>
    </lineage>
</organism>
<accession>A0ABW2WM34</accession>
<name>A0ABW2WM34_9ACTN</name>
<proteinExistence type="predicted"/>
<evidence type="ECO:0000313" key="3">
    <source>
        <dbReference type="Proteomes" id="UP001596915"/>
    </source>
</evidence>
<gene>
    <name evidence="1" type="ORF">ACFQ2K_01390</name>
    <name evidence="2" type="ORF">ACFQ2K_06515</name>
</gene>
<sequence length="110" mass="12103">MTEPFQDLTDPRMNEAAWRALDLMRAYSARDRVAIVEHLAHLEADQLEFSAGVLRNTYNDTLQVLRETGRPHNPATVVRQAVRTVSVLSAGTAGRCPPFLSLASAARSPS</sequence>
<keyword evidence="3" id="KW-1185">Reference proteome</keyword>
<dbReference type="EMBL" id="JBHTGL010000008">
    <property type="protein sequence ID" value="MFD0622535.1"/>
    <property type="molecule type" value="Genomic_DNA"/>
</dbReference>
<protein>
    <submittedName>
        <fullName evidence="2">Uncharacterized protein</fullName>
    </submittedName>
</protein>
<comment type="caution">
    <text evidence="2">The sequence shown here is derived from an EMBL/GenBank/DDBJ whole genome shotgun (WGS) entry which is preliminary data.</text>
</comment>
<evidence type="ECO:0000313" key="2">
    <source>
        <dbReference type="EMBL" id="MFD0622535.1"/>
    </source>
</evidence>